<name>A0ABT6PS74_9PSEU</name>
<reference evidence="2 3" key="1">
    <citation type="submission" date="2023-04" db="EMBL/GenBank/DDBJ databases">
        <title>Draft genome sequence of Saccharopolyspora sp. TS4A08 isolated from sweet potato rhizospheric soil.</title>
        <authorList>
            <person name="Suksaard P."/>
            <person name="Duangmal K."/>
        </authorList>
    </citation>
    <scope>NUCLEOTIDE SEQUENCE [LARGE SCALE GENOMIC DNA]</scope>
    <source>
        <strain evidence="2 3">TS4A08</strain>
    </source>
</reference>
<evidence type="ECO:0000256" key="1">
    <source>
        <dbReference type="SAM" id="MobiDB-lite"/>
    </source>
</evidence>
<dbReference type="Gene3D" id="3.10.310.50">
    <property type="match status" value="1"/>
</dbReference>
<organism evidence="2 3">
    <name type="scientific">Saccharopolyspora ipomoeae</name>
    <dbReference type="NCBI Taxonomy" id="3042027"/>
    <lineage>
        <taxon>Bacteria</taxon>
        <taxon>Bacillati</taxon>
        <taxon>Actinomycetota</taxon>
        <taxon>Actinomycetes</taxon>
        <taxon>Pseudonocardiales</taxon>
        <taxon>Pseudonocardiaceae</taxon>
        <taxon>Saccharopolyspora</taxon>
    </lineage>
</organism>
<gene>
    <name evidence="2" type="ORF">QFW96_19645</name>
</gene>
<dbReference type="Proteomes" id="UP001237595">
    <property type="component" value="Unassembled WGS sequence"/>
</dbReference>
<comment type="caution">
    <text evidence="2">The sequence shown here is derived from an EMBL/GenBank/DDBJ whole genome shotgun (WGS) entry which is preliminary data.</text>
</comment>
<dbReference type="InterPro" id="IPR033437">
    <property type="entry name" value="DUF5130"/>
</dbReference>
<dbReference type="EMBL" id="JASAOF010000013">
    <property type="protein sequence ID" value="MDI2030856.1"/>
    <property type="molecule type" value="Genomic_DNA"/>
</dbReference>
<sequence>MAPEAGQPETGQPEAGRTESGGLGTGEARMATGRLSVARRVEPERPRLPFSTSELARLDEAMAVASRSTGLEFAVYLGDLGEDTRKQSEELHANLGAQAPEAALIAVSPGQRKFEIVTGEEAHRRIPDRSCQLAAMSMVASFKEDEIIDGLISAVRMLADAAGTSFKSAEHH</sequence>
<dbReference type="Pfam" id="PF17174">
    <property type="entry name" value="DUF5130"/>
    <property type="match status" value="1"/>
</dbReference>
<proteinExistence type="predicted"/>
<evidence type="ECO:0000313" key="2">
    <source>
        <dbReference type="EMBL" id="MDI2030856.1"/>
    </source>
</evidence>
<accession>A0ABT6PS74</accession>
<evidence type="ECO:0000313" key="3">
    <source>
        <dbReference type="Proteomes" id="UP001237595"/>
    </source>
</evidence>
<protein>
    <submittedName>
        <fullName evidence="2">DUF5130 family protein</fullName>
    </submittedName>
</protein>
<keyword evidence="3" id="KW-1185">Reference proteome</keyword>
<feature type="region of interest" description="Disordered" evidence="1">
    <location>
        <begin position="1"/>
        <end position="48"/>
    </location>
</feature>